<organism evidence="1 2">
    <name type="scientific">Oceanospirillum sediminis</name>
    <dbReference type="NCBI Taxonomy" id="2760088"/>
    <lineage>
        <taxon>Bacteria</taxon>
        <taxon>Pseudomonadati</taxon>
        <taxon>Pseudomonadota</taxon>
        <taxon>Gammaproteobacteria</taxon>
        <taxon>Oceanospirillales</taxon>
        <taxon>Oceanospirillaceae</taxon>
        <taxon>Oceanospirillum</taxon>
    </lineage>
</organism>
<reference evidence="1 2" key="1">
    <citation type="submission" date="2020-08" db="EMBL/GenBank/DDBJ databases">
        <title>Oceanospirillum sp. nov. isolated from marine sediment.</title>
        <authorList>
            <person name="Ji X."/>
        </authorList>
    </citation>
    <scope>NUCLEOTIDE SEQUENCE [LARGE SCALE GENOMIC DNA]</scope>
    <source>
        <strain evidence="1 2">D5</strain>
    </source>
</reference>
<gene>
    <name evidence="1" type="ORF">H4O21_21495</name>
</gene>
<dbReference type="AlphaFoldDB" id="A0A839IWX1"/>
<dbReference type="EMBL" id="JACJFM010000046">
    <property type="protein sequence ID" value="MBB1489190.1"/>
    <property type="molecule type" value="Genomic_DNA"/>
</dbReference>
<dbReference type="RefSeq" id="WP_182811035.1">
    <property type="nucleotide sequence ID" value="NZ_JACJFM010000046.1"/>
</dbReference>
<protein>
    <submittedName>
        <fullName evidence="1">Helix-turn-helix domain-containing protein</fullName>
    </submittedName>
</protein>
<evidence type="ECO:0000313" key="1">
    <source>
        <dbReference type="EMBL" id="MBB1489190.1"/>
    </source>
</evidence>
<evidence type="ECO:0000313" key="2">
    <source>
        <dbReference type="Proteomes" id="UP000565262"/>
    </source>
</evidence>
<comment type="caution">
    <text evidence="1">The sequence shown here is derived from an EMBL/GenBank/DDBJ whole genome shotgun (WGS) entry which is preliminary data.</text>
</comment>
<sequence length="77" mass="8385">MTDIKSLPSPNNPEEALAAAVALRYMADKLERKAVKEAITQGWSWSQVAEALGVSKQAAHKRHAASIQNTIGSKRKK</sequence>
<keyword evidence="2" id="KW-1185">Reference proteome</keyword>
<accession>A0A839IWX1</accession>
<dbReference type="Proteomes" id="UP000565262">
    <property type="component" value="Unassembled WGS sequence"/>
</dbReference>
<name>A0A839IWX1_9GAMM</name>
<proteinExistence type="predicted"/>